<dbReference type="SMART" id="SM00091">
    <property type="entry name" value="PAS"/>
    <property type="match status" value="1"/>
</dbReference>
<dbReference type="CDD" id="cd01948">
    <property type="entry name" value="EAL"/>
    <property type="match status" value="1"/>
</dbReference>
<feature type="domain" description="PAC" evidence="2">
    <location>
        <begin position="235"/>
        <end position="287"/>
    </location>
</feature>
<reference evidence="5" key="1">
    <citation type="submission" date="2020-10" db="EMBL/GenBank/DDBJ databases">
        <title>Diversity and distribution of actinomycetes associated with coral in the coast of Hainan.</title>
        <authorList>
            <person name="Li F."/>
        </authorList>
    </citation>
    <scope>NUCLEOTIDE SEQUENCE</scope>
    <source>
        <strain evidence="5">HNM0983</strain>
    </source>
</reference>
<name>A0A929G1K1_9PSEU</name>
<dbReference type="PROSITE" id="PS50113">
    <property type="entry name" value="PAC"/>
    <property type="match status" value="1"/>
</dbReference>
<dbReference type="SUPFAM" id="SSF141868">
    <property type="entry name" value="EAL domain-like"/>
    <property type="match status" value="1"/>
</dbReference>
<protein>
    <submittedName>
        <fullName evidence="5">EAL domain-containing protein</fullName>
    </submittedName>
</protein>
<dbReference type="NCBIfam" id="TIGR00229">
    <property type="entry name" value="sensory_box"/>
    <property type="match status" value="1"/>
</dbReference>
<dbReference type="Pfam" id="PF00563">
    <property type="entry name" value="EAL"/>
    <property type="match status" value="1"/>
</dbReference>
<evidence type="ECO:0000259" key="4">
    <source>
        <dbReference type="PROSITE" id="PS50887"/>
    </source>
</evidence>
<dbReference type="RefSeq" id="WP_193928210.1">
    <property type="nucleotide sequence ID" value="NZ_JADEYC010000015.1"/>
</dbReference>
<dbReference type="PROSITE" id="PS50112">
    <property type="entry name" value="PAS"/>
    <property type="match status" value="1"/>
</dbReference>
<evidence type="ECO:0000313" key="6">
    <source>
        <dbReference type="Proteomes" id="UP000598360"/>
    </source>
</evidence>
<feature type="domain" description="GGDEF" evidence="4">
    <location>
        <begin position="318"/>
        <end position="452"/>
    </location>
</feature>
<dbReference type="NCBIfam" id="TIGR00254">
    <property type="entry name" value="GGDEF"/>
    <property type="match status" value="1"/>
</dbReference>
<dbReference type="PANTHER" id="PTHR44757">
    <property type="entry name" value="DIGUANYLATE CYCLASE DGCP"/>
    <property type="match status" value="1"/>
</dbReference>
<dbReference type="InterPro" id="IPR013767">
    <property type="entry name" value="PAS_fold"/>
</dbReference>
<dbReference type="Pfam" id="PF00989">
    <property type="entry name" value="PAS"/>
    <property type="match status" value="1"/>
</dbReference>
<organism evidence="5 6">
    <name type="scientific">Saccharopolyspora montiporae</name>
    <dbReference type="NCBI Taxonomy" id="2781240"/>
    <lineage>
        <taxon>Bacteria</taxon>
        <taxon>Bacillati</taxon>
        <taxon>Actinomycetota</taxon>
        <taxon>Actinomycetes</taxon>
        <taxon>Pseudonocardiales</taxon>
        <taxon>Pseudonocardiaceae</taxon>
        <taxon>Saccharopolyspora</taxon>
    </lineage>
</organism>
<feature type="domain" description="EAL" evidence="3">
    <location>
        <begin position="461"/>
        <end position="720"/>
    </location>
</feature>
<dbReference type="Gene3D" id="3.30.450.20">
    <property type="entry name" value="PAS domain"/>
    <property type="match status" value="1"/>
</dbReference>
<dbReference type="PROSITE" id="PS50883">
    <property type="entry name" value="EAL"/>
    <property type="match status" value="1"/>
</dbReference>
<keyword evidence="6" id="KW-1185">Reference proteome</keyword>
<dbReference type="InterPro" id="IPR001610">
    <property type="entry name" value="PAC"/>
</dbReference>
<dbReference type="Pfam" id="PF00990">
    <property type="entry name" value="GGDEF"/>
    <property type="match status" value="1"/>
</dbReference>
<accession>A0A929G1K1</accession>
<dbReference type="PROSITE" id="PS50887">
    <property type="entry name" value="GGDEF"/>
    <property type="match status" value="1"/>
</dbReference>
<dbReference type="SMART" id="SM00086">
    <property type="entry name" value="PAC"/>
    <property type="match status" value="1"/>
</dbReference>
<evidence type="ECO:0000313" key="5">
    <source>
        <dbReference type="EMBL" id="MBE9374768.1"/>
    </source>
</evidence>
<dbReference type="CDD" id="cd00130">
    <property type="entry name" value="PAS"/>
    <property type="match status" value="1"/>
</dbReference>
<dbReference type="InterPro" id="IPR001633">
    <property type="entry name" value="EAL_dom"/>
</dbReference>
<dbReference type="CDD" id="cd01949">
    <property type="entry name" value="GGDEF"/>
    <property type="match status" value="1"/>
</dbReference>
<dbReference type="InterPro" id="IPR000700">
    <property type="entry name" value="PAS-assoc_C"/>
</dbReference>
<dbReference type="InterPro" id="IPR052155">
    <property type="entry name" value="Biofilm_reg_signaling"/>
</dbReference>
<dbReference type="InterPro" id="IPR000014">
    <property type="entry name" value="PAS"/>
</dbReference>
<evidence type="ECO:0000259" key="2">
    <source>
        <dbReference type="PROSITE" id="PS50113"/>
    </source>
</evidence>
<dbReference type="EMBL" id="JADEYC010000015">
    <property type="protein sequence ID" value="MBE9374768.1"/>
    <property type="molecule type" value="Genomic_DNA"/>
</dbReference>
<dbReference type="InterPro" id="IPR029787">
    <property type="entry name" value="Nucleotide_cyclase"/>
</dbReference>
<dbReference type="AlphaFoldDB" id="A0A929G1K1"/>
<dbReference type="Gene3D" id="3.30.70.270">
    <property type="match status" value="1"/>
</dbReference>
<evidence type="ECO:0000259" key="1">
    <source>
        <dbReference type="PROSITE" id="PS50112"/>
    </source>
</evidence>
<dbReference type="InterPro" id="IPR000160">
    <property type="entry name" value="GGDEF_dom"/>
</dbReference>
<feature type="domain" description="PAS" evidence="1">
    <location>
        <begin position="161"/>
        <end position="231"/>
    </location>
</feature>
<dbReference type="InterPro" id="IPR035919">
    <property type="entry name" value="EAL_sf"/>
</dbReference>
<dbReference type="SMART" id="SM00267">
    <property type="entry name" value="GGDEF"/>
    <property type="match status" value="1"/>
</dbReference>
<dbReference type="SUPFAM" id="SSF55073">
    <property type="entry name" value="Nucleotide cyclase"/>
    <property type="match status" value="1"/>
</dbReference>
<proteinExistence type="predicted"/>
<gene>
    <name evidence="5" type="ORF">IQ251_09955</name>
</gene>
<dbReference type="PANTHER" id="PTHR44757:SF2">
    <property type="entry name" value="BIOFILM ARCHITECTURE MAINTENANCE PROTEIN MBAA"/>
    <property type="match status" value="1"/>
</dbReference>
<dbReference type="Gene3D" id="3.20.20.450">
    <property type="entry name" value="EAL domain"/>
    <property type="match status" value="1"/>
</dbReference>
<dbReference type="SMART" id="SM00052">
    <property type="entry name" value="EAL"/>
    <property type="match status" value="1"/>
</dbReference>
<dbReference type="GO" id="GO:0006355">
    <property type="term" value="P:regulation of DNA-templated transcription"/>
    <property type="evidence" value="ECO:0007669"/>
    <property type="project" value="InterPro"/>
</dbReference>
<sequence length="722" mass="79362">MTGWTAPVPSAPDAPAEVSRAARRRFAAAWAQTLLGTSYVPMTSAEVEGRLSGYTDRLVDALLGDPFDAAAARAVGADLVGVHFTSAESLARTADLIGAELLRLLELDETPVWRRRVAALQGALCSGFVQAARKRTLDEQEAIRQAVLDARDAVEHALRTSEARFRAIFSEAAIGIGIAGMDGRILEVNDSLRRILDRPADELRRMSVPDLMHPEDTDGLWRMYQELVRGERDQYRVEKQFSRPDGGTVWTEMIVSLVRGEDGLPLYQAVMIEDVTDRRMLQERLRHQAMHDPLTGLPNRALFLERLTSVLRGHAPDERVALCYMDLDGFKVINDSLGHHVGDELLVTVAKRLAVAVHGDDRLVARMGGDEFVILLQNSAGVQQATEVAETVFDALDQPIRISGQELSVSASIGIVERTVRGQTAGELMRDADVTLYWAKADGKRRWAMFDPDRNATEVARLRLSAQLPAALERGEFYVDYQPLVGMRRNDVVGVEALVRWAHPELGRLGPDRFIGLAEETGLIVPLGRWVLRQACLQGRRWARELGADAPFVSVNLAVRQSRDPNLVSDVAAILDETGLDPAKLQLELTESAIMGTADEPLESLRELSRMGVRIAIDDFGTGYSNLAYLRHLPVHELKIAGSFVEGLREADREDPVDARIVRTLVDLAHALGLTVTAEGVETRAQARRIAETGCETAQGYLFARPGPPEAVHELIIGGVPG</sequence>
<comment type="caution">
    <text evidence="5">The sequence shown here is derived from an EMBL/GenBank/DDBJ whole genome shotgun (WGS) entry which is preliminary data.</text>
</comment>
<evidence type="ECO:0000259" key="3">
    <source>
        <dbReference type="PROSITE" id="PS50883"/>
    </source>
</evidence>
<dbReference type="InterPro" id="IPR035965">
    <property type="entry name" value="PAS-like_dom_sf"/>
</dbReference>
<dbReference type="SUPFAM" id="SSF55785">
    <property type="entry name" value="PYP-like sensor domain (PAS domain)"/>
    <property type="match status" value="1"/>
</dbReference>
<dbReference type="InterPro" id="IPR043128">
    <property type="entry name" value="Rev_trsase/Diguanyl_cyclase"/>
</dbReference>
<dbReference type="Proteomes" id="UP000598360">
    <property type="component" value="Unassembled WGS sequence"/>
</dbReference>